<dbReference type="SUPFAM" id="SSF52972">
    <property type="entry name" value="ITPase-like"/>
    <property type="match status" value="1"/>
</dbReference>
<evidence type="ECO:0000256" key="2">
    <source>
        <dbReference type="ARBA" id="ARBA00022801"/>
    </source>
</evidence>
<dbReference type="Gene3D" id="3.90.950.10">
    <property type="match status" value="1"/>
</dbReference>
<dbReference type="GO" id="GO:0009117">
    <property type="term" value="P:nucleotide metabolic process"/>
    <property type="evidence" value="ECO:0007669"/>
    <property type="project" value="UniProtKB-KW"/>
</dbReference>
<dbReference type="Pfam" id="PF02545">
    <property type="entry name" value="Maf"/>
    <property type="match status" value="1"/>
</dbReference>
<dbReference type="GO" id="GO:0005737">
    <property type="term" value="C:cytoplasm"/>
    <property type="evidence" value="ECO:0007669"/>
    <property type="project" value="UniProtKB-SubCell"/>
</dbReference>
<protein>
    <recommendedName>
        <fullName evidence="3">Nucleoside triphosphate pyrophosphatase</fullName>
        <ecNumber evidence="3">3.6.1.9</ecNumber>
    </recommendedName>
    <alternativeName>
        <fullName evidence="3">Nucleotide pyrophosphatase</fullName>
        <shortName evidence="3">Nucleotide PPase</shortName>
    </alternativeName>
</protein>
<proteinExistence type="inferred from homology"/>
<dbReference type="RefSeq" id="WP_350258626.1">
    <property type="nucleotide sequence ID" value="NZ_CP138335.1"/>
</dbReference>
<keyword evidence="3" id="KW-0963">Cytoplasm</keyword>
<sequence length="236" mass="25119">MAHNHPRAARVGLVLASASPARAKLLLEAGIEPQVLPTEVDEDAILSTGRSSATSRHEELTPAEEVNLLAQAKARAALLTGRISPTSQQLLVLGCDSMLSFRGQMLGKPHEPQVAVERIRELQGQDAVLWTGHHLILLELEPDRGSYRTVQEVTGSASTTVHFGSISEAEIQAYVATGEPLEVAGSFTIDGLGGPFIRGVTGDPHAVVGLSLPLLRDLATELGIFWPDLWTTGSSN</sequence>
<dbReference type="EC" id="3.6.1.9" evidence="3"/>
<comment type="catalytic activity">
    <reaction evidence="3">
        <text>a 2'-deoxyribonucleoside 5'-triphosphate + H2O = a 2'-deoxyribonucleoside 5'-phosphate + diphosphate + H(+)</text>
        <dbReference type="Rhea" id="RHEA:44644"/>
        <dbReference type="ChEBI" id="CHEBI:15377"/>
        <dbReference type="ChEBI" id="CHEBI:15378"/>
        <dbReference type="ChEBI" id="CHEBI:33019"/>
        <dbReference type="ChEBI" id="CHEBI:61560"/>
        <dbReference type="ChEBI" id="CHEBI:65317"/>
        <dbReference type="EC" id="3.6.1.9"/>
    </reaction>
</comment>
<dbReference type="HAMAP" id="MF_00528">
    <property type="entry name" value="Maf"/>
    <property type="match status" value="1"/>
</dbReference>
<dbReference type="PANTHER" id="PTHR43213:SF5">
    <property type="entry name" value="BIFUNCTIONAL DTTP_UTP PYROPHOSPHATASE_METHYLTRANSFERASE PROTEIN-RELATED"/>
    <property type="match status" value="1"/>
</dbReference>
<comment type="subcellular location">
    <subcellularLocation>
        <location evidence="3">Cytoplasm</location>
    </subcellularLocation>
</comment>
<dbReference type="GO" id="GO:0047429">
    <property type="term" value="F:nucleoside triphosphate diphosphatase activity"/>
    <property type="evidence" value="ECO:0007669"/>
    <property type="project" value="UniProtKB-EC"/>
</dbReference>
<dbReference type="AlphaFoldDB" id="A0AAU7VAP5"/>
<comment type="caution">
    <text evidence="3">Lacks conserved residue(s) required for the propagation of feature annotation.</text>
</comment>
<dbReference type="NCBIfam" id="TIGR00172">
    <property type="entry name" value="maf"/>
    <property type="match status" value="1"/>
</dbReference>
<evidence type="ECO:0000256" key="1">
    <source>
        <dbReference type="ARBA" id="ARBA00001968"/>
    </source>
</evidence>
<dbReference type="InterPro" id="IPR029001">
    <property type="entry name" value="ITPase-like_fam"/>
</dbReference>
<dbReference type="EMBL" id="CP138335">
    <property type="protein sequence ID" value="XBW08427.1"/>
    <property type="molecule type" value="Genomic_DNA"/>
</dbReference>
<comment type="similarity">
    <text evidence="3">Belongs to the Maf family.</text>
</comment>
<dbReference type="KEGG" id="sapp:SAC06_02405"/>
<comment type="function">
    <text evidence="3">Nucleoside triphosphate pyrophosphatase. May have a dual role in cell division arrest and in preventing the incorporation of modified nucleotides into cellular nucleic acids.</text>
</comment>
<name>A0AAU7VAP5_9ACTO</name>
<dbReference type="CDD" id="cd00555">
    <property type="entry name" value="Maf"/>
    <property type="match status" value="1"/>
</dbReference>
<dbReference type="PIRSF" id="PIRSF006305">
    <property type="entry name" value="Maf"/>
    <property type="match status" value="1"/>
</dbReference>
<organism evidence="4">
    <name type="scientific">Scrofimicrobium appendicitidis</name>
    <dbReference type="NCBI Taxonomy" id="3079930"/>
    <lineage>
        <taxon>Bacteria</taxon>
        <taxon>Bacillati</taxon>
        <taxon>Actinomycetota</taxon>
        <taxon>Actinomycetes</taxon>
        <taxon>Actinomycetales</taxon>
        <taxon>Actinomycetaceae</taxon>
        <taxon>Scrofimicrobium</taxon>
    </lineage>
</organism>
<dbReference type="PANTHER" id="PTHR43213">
    <property type="entry name" value="BIFUNCTIONAL DTTP/UTP PYROPHOSPHATASE/METHYLTRANSFERASE PROTEIN-RELATED"/>
    <property type="match status" value="1"/>
</dbReference>
<keyword evidence="2 3" id="KW-0378">Hydrolase</keyword>
<reference evidence="4" key="1">
    <citation type="submission" date="2023-11" db="EMBL/GenBank/DDBJ databases">
        <title>Scrofimicrobium hongkongense sp. nov., isolated from a patient with peritonitis.</title>
        <authorList>
            <person name="Lao H.Y."/>
            <person name="Wong A.Y.P."/>
            <person name="Ng T.L."/>
            <person name="Wong R.Y.L."/>
            <person name="Yau M.C.Y."/>
            <person name="Lam J.Y.W."/>
            <person name="Siu G.K.H."/>
        </authorList>
    </citation>
    <scope>NUCLEOTIDE SEQUENCE</scope>
    <source>
        <strain evidence="4">R131</strain>
    </source>
</reference>
<comment type="catalytic activity">
    <reaction evidence="3">
        <text>a ribonucleoside 5'-triphosphate + H2O = a ribonucleoside 5'-phosphate + diphosphate + H(+)</text>
        <dbReference type="Rhea" id="RHEA:23996"/>
        <dbReference type="ChEBI" id="CHEBI:15377"/>
        <dbReference type="ChEBI" id="CHEBI:15378"/>
        <dbReference type="ChEBI" id="CHEBI:33019"/>
        <dbReference type="ChEBI" id="CHEBI:58043"/>
        <dbReference type="ChEBI" id="CHEBI:61557"/>
        <dbReference type="EC" id="3.6.1.9"/>
    </reaction>
</comment>
<keyword evidence="3" id="KW-0546">Nucleotide metabolism</keyword>
<feature type="active site" description="Proton acceptor" evidence="3">
    <location>
        <position position="96"/>
    </location>
</feature>
<evidence type="ECO:0000313" key="4">
    <source>
        <dbReference type="EMBL" id="XBW08427.1"/>
    </source>
</evidence>
<comment type="cofactor">
    <cofactor evidence="1 3">
        <name>a divalent metal cation</name>
        <dbReference type="ChEBI" id="CHEBI:60240"/>
    </cofactor>
</comment>
<gene>
    <name evidence="4" type="ORF">SAC06_02405</name>
</gene>
<accession>A0AAU7VAP5</accession>
<dbReference type="InterPro" id="IPR003697">
    <property type="entry name" value="Maf-like"/>
</dbReference>
<evidence type="ECO:0000256" key="3">
    <source>
        <dbReference type="HAMAP-Rule" id="MF_00528"/>
    </source>
</evidence>